<evidence type="ECO:0000256" key="1">
    <source>
        <dbReference type="ARBA" id="ARBA00022741"/>
    </source>
</evidence>
<dbReference type="PANTHER" id="PTHR10410">
    <property type="entry name" value="EUKARYOTIC TRANSLATION INITIATION FACTOR 3 -RELATED"/>
    <property type="match status" value="1"/>
</dbReference>
<dbReference type="Pfam" id="PF04548">
    <property type="entry name" value="AIG1"/>
    <property type="match status" value="1"/>
</dbReference>
<dbReference type="Proteomes" id="UP000789375">
    <property type="component" value="Unassembled WGS sequence"/>
</dbReference>
<dbReference type="PROSITE" id="PS50249">
    <property type="entry name" value="MPN"/>
    <property type="match status" value="1"/>
</dbReference>
<dbReference type="InterPro" id="IPR006703">
    <property type="entry name" value="G_AIG1"/>
</dbReference>
<dbReference type="Gene3D" id="3.40.50.300">
    <property type="entry name" value="P-loop containing nucleotide triphosphate hydrolases"/>
    <property type="match status" value="1"/>
</dbReference>
<name>A0A9N9BD46_FUNMO</name>
<reference evidence="3" key="1">
    <citation type="submission" date="2021-06" db="EMBL/GenBank/DDBJ databases">
        <authorList>
            <person name="Kallberg Y."/>
            <person name="Tangrot J."/>
            <person name="Rosling A."/>
        </authorList>
    </citation>
    <scope>NUCLEOTIDE SEQUENCE</scope>
    <source>
        <strain evidence="3">87-6 pot B 2015</strain>
    </source>
</reference>
<dbReference type="InterPro" id="IPR050242">
    <property type="entry name" value="JAMM_MPN+_peptidase_M67A"/>
</dbReference>
<feature type="domain" description="MPN" evidence="2">
    <location>
        <begin position="279"/>
        <end position="358"/>
    </location>
</feature>
<dbReference type="InterPro" id="IPR037518">
    <property type="entry name" value="MPN"/>
</dbReference>
<organism evidence="3 4">
    <name type="scientific">Funneliformis mosseae</name>
    <name type="common">Endomycorrhizal fungus</name>
    <name type="synonym">Glomus mosseae</name>
    <dbReference type="NCBI Taxonomy" id="27381"/>
    <lineage>
        <taxon>Eukaryota</taxon>
        <taxon>Fungi</taxon>
        <taxon>Fungi incertae sedis</taxon>
        <taxon>Mucoromycota</taxon>
        <taxon>Glomeromycotina</taxon>
        <taxon>Glomeromycetes</taxon>
        <taxon>Glomerales</taxon>
        <taxon>Glomeraceae</taxon>
        <taxon>Funneliformis</taxon>
    </lineage>
</organism>
<dbReference type="Gene3D" id="3.40.140.10">
    <property type="entry name" value="Cytidine Deaminase, domain 2"/>
    <property type="match status" value="2"/>
</dbReference>
<keyword evidence="1" id="KW-0547">Nucleotide-binding</keyword>
<comment type="caution">
    <text evidence="3">The sequence shown here is derived from an EMBL/GenBank/DDBJ whole genome shotgun (WGS) entry which is preliminary data.</text>
</comment>
<dbReference type="Pfam" id="PF01398">
    <property type="entry name" value="JAB"/>
    <property type="match status" value="1"/>
</dbReference>
<dbReference type="GO" id="GO:0005525">
    <property type="term" value="F:GTP binding"/>
    <property type="evidence" value="ECO:0007669"/>
    <property type="project" value="InterPro"/>
</dbReference>
<feature type="non-terminal residue" evidence="3">
    <location>
        <position position="1"/>
    </location>
</feature>
<accession>A0A9N9BD46</accession>
<gene>
    <name evidence="3" type="ORF">FMOSSE_LOCUS6890</name>
</gene>
<dbReference type="GO" id="GO:0008237">
    <property type="term" value="F:metallopeptidase activity"/>
    <property type="evidence" value="ECO:0007669"/>
    <property type="project" value="InterPro"/>
</dbReference>
<evidence type="ECO:0000259" key="2">
    <source>
        <dbReference type="PROSITE" id="PS50249"/>
    </source>
</evidence>
<proteinExistence type="predicted"/>
<evidence type="ECO:0000313" key="3">
    <source>
        <dbReference type="EMBL" id="CAG8559617.1"/>
    </source>
</evidence>
<dbReference type="SUPFAM" id="SSF52540">
    <property type="entry name" value="P-loop containing nucleoside triphosphate hydrolases"/>
    <property type="match status" value="1"/>
</dbReference>
<evidence type="ECO:0000313" key="4">
    <source>
        <dbReference type="Proteomes" id="UP000789375"/>
    </source>
</evidence>
<dbReference type="AlphaFoldDB" id="A0A9N9BD46"/>
<dbReference type="InterPro" id="IPR027417">
    <property type="entry name" value="P-loop_NTPase"/>
</dbReference>
<dbReference type="SUPFAM" id="SSF102712">
    <property type="entry name" value="JAB1/MPN domain"/>
    <property type="match status" value="1"/>
</dbReference>
<dbReference type="InterPro" id="IPR000555">
    <property type="entry name" value="JAMM/MPN+_dom"/>
</dbReference>
<protein>
    <submittedName>
        <fullName evidence="3">13183_t:CDS:1</fullName>
    </submittedName>
</protein>
<keyword evidence="4" id="KW-1185">Reference proteome</keyword>
<sequence>MSEKTSIILFGPTGQGKSSIANMLIQGDISHKENKFVVNYGVVGASVSIQCNDTMDSVSSYIERKTNDEFIVYDTIRVGEACSGKVSYKKTVKEIRDYFITRQFPLNYIAFVKKKGRFTEEDLKMFNLFKEIFEGNEKNFIIIITNSSQKWVEQNSESLKKNFREDYPIIPVDFPCSEEEDDDAVIQRNKIVESQSLQNLTYKLSELKYKDTKLQDRSPNQTTENNIARVTYIMPVAGTAYQLISSGIYYGIGKTKLAKERLKNGIIRDTPTVDNSKWVCISSLAFLKMLKHGRAEVPMGVVGLMLGEFVDTGVSIEAVDPKNVGYLTFYRPEMVVGWYHSHSGFGCWLSSVDINTQQ</sequence>
<dbReference type="EMBL" id="CAJVPP010001508">
    <property type="protein sequence ID" value="CAG8559617.1"/>
    <property type="molecule type" value="Genomic_DNA"/>
</dbReference>